<proteinExistence type="predicted"/>
<protein>
    <recommendedName>
        <fullName evidence="2">RND efflux pump membrane fusion protein barrel-sandwich domain-containing protein</fullName>
    </recommendedName>
</protein>
<feature type="non-terminal residue" evidence="1">
    <location>
        <position position="129"/>
    </location>
</feature>
<dbReference type="AlphaFoldDB" id="A0A382T0T2"/>
<evidence type="ECO:0008006" key="2">
    <source>
        <dbReference type="Google" id="ProtNLM"/>
    </source>
</evidence>
<name>A0A382T0T2_9ZZZZ</name>
<accession>A0A382T0T2</accession>
<reference evidence="1" key="1">
    <citation type="submission" date="2018-05" db="EMBL/GenBank/DDBJ databases">
        <authorList>
            <person name="Lanie J.A."/>
            <person name="Ng W.-L."/>
            <person name="Kazmierczak K.M."/>
            <person name="Andrzejewski T.M."/>
            <person name="Davidsen T.M."/>
            <person name="Wayne K.J."/>
            <person name="Tettelin H."/>
            <person name="Glass J.I."/>
            <person name="Rusch D."/>
            <person name="Podicherti R."/>
            <person name="Tsui H.-C.T."/>
            <person name="Winkler M.E."/>
        </authorList>
    </citation>
    <scope>NUCLEOTIDE SEQUENCE</scope>
</reference>
<sequence length="129" mass="14306">MVINIKKLILSFVLACMLWLVGTAPTLAASGESLDRIVNQIDSMFPPLEGVVVSVDKQILTLDLKQGQPVKRGDRLKLIRFGKDIIHPISKKKIGRKETDLGEVKVIEVRKDFSLARATDPTTLVRVSD</sequence>
<gene>
    <name evidence="1" type="ORF">METZ01_LOCUS368447</name>
</gene>
<evidence type="ECO:0000313" key="1">
    <source>
        <dbReference type="EMBL" id="SVD15593.1"/>
    </source>
</evidence>
<organism evidence="1">
    <name type="scientific">marine metagenome</name>
    <dbReference type="NCBI Taxonomy" id="408172"/>
    <lineage>
        <taxon>unclassified sequences</taxon>
        <taxon>metagenomes</taxon>
        <taxon>ecological metagenomes</taxon>
    </lineage>
</organism>
<dbReference type="EMBL" id="UINC01132955">
    <property type="protein sequence ID" value="SVD15593.1"/>
    <property type="molecule type" value="Genomic_DNA"/>
</dbReference>